<evidence type="ECO:0000313" key="2">
    <source>
        <dbReference type="Proteomes" id="UP001174209"/>
    </source>
</evidence>
<dbReference type="PANTHER" id="PTHR38436:SF1">
    <property type="entry name" value="ESTER CYCLASE"/>
    <property type="match status" value="1"/>
</dbReference>
<dbReference type="Pfam" id="PF07366">
    <property type="entry name" value="SnoaL"/>
    <property type="match status" value="1"/>
</dbReference>
<comment type="caution">
    <text evidence="1">The sequence shown here is derived from an EMBL/GenBank/DDBJ whole genome shotgun (WGS) entry which is preliminary data.</text>
</comment>
<dbReference type="EMBL" id="JAROCG010000001">
    <property type="protein sequence ID" value="MDN4610053.1"/>
    <property type="molecule type" value="Genomic_DNA"/>
</dbReference>
<proteinExistence type="predicted"/>
<dbReference type="InterPro" id="IPR009959">
    <property type="entry name" value="Cyclase_SnoaL-like"/>
</dbReference>
<organism evidence="1 2">
    <name type="scientific">Arthrobacter burdickii</name>
    <dbReference type="NCBI Taxonomy" id="3035920"/>
    <lineage>
        <taxon>Bacteria</taxon>
        <taxon>Bacillati</taxon>
        <taxon>Actinomycetota</taxon>
        <taxon>Actinomycetes</taxon>
        <taxon>Micrococcales</taxon>
        <taxon>Micrococcaceae</taxon>
        <taxon>Arthrobacter</taxon>
    </lineage>
</organism>
<keyword evidence="2" id="KW-1185">Reference proteome</keyword>
<dbReference type="InterPro" id="IPR032710">
    <property type="entry name" value="NTF2-like_dom_sf"/>
</dbReference>
<name>A0ABT8JY08_9MICC</name>
<protein>
    <submittedName>
        <fullName evidence="1">Ester cyclase</fullName>
    </submittedName>
</protein>
<dbReference type="RefSeq" id="WP_301224948.1">
    <property type="nucleotide sequence ID" value="NZ_JAROCG010000001.1"/>
</dbReference>
<dbReference type="Proteomes" id="UP001174209">
    <property type="component" value="Unassembled WGS sequence"/>
</dbReference>
<dbReference type="PANTHER" id="PTHR38436">
    <property type="entry name" value="POLYKETIDE CYCLASE SNOAL-LIKE DOMAIN"/>
    <property type="match status" value="1"/>
</dbReference>
<gene>
    <name evidence="1" type="ORF">P5G52_04155</name>
</gene>
<sequence length="141" mass="14686">MPDGSGLRGVYEGIISAVGADDAVALEGLIAADVIDHMPVPGQPGGREGFIFWMHSMHAAFPDMTGAISDAVVEGDKIAGRVLWTGTHEGEFLGLPATGRPVAITAMHLVRFRGGVAVEWWGAADLLGAAMSLNARLEPPL</sequence>
<evidence type="ECO:0000313" key="1">
    <source>
        <dbReference type="EMBL" id="MDN4610053.1"/>
    </source>
</evidence>
<dbReference type="SUPFAM" id="SSF54427">
    <property type="entry name" value="NTF2-like"/>
    <property type="match status" value="1"/>
</dbReference>
<reference evidence="1" key="1">
    <citation type="submission" date="2023-06" db="EMBL/GenBank/DDBJ databases">
        <title>MT1 and MT2 Draft Genomes of Novel Species.</title>
        <authorList>
            <person name="Venkateswaran K."/>
        </authorList>
    </citation>
    <scope>NUCLEOTIDE SEQUENCE</scope>
    <source>
        <strain evidence="1">IIF3SC-B10</strain>
    </source>
</reference>
<dbReference type="Gene3D" id="3.10.450.50">
    <property type="match status" value="1"/>
</dbReference>
<accession>A0ABT8JY08</accession>